<dbReference type="CDD" id="cd10568">
    <property type="entry name" value="SWIB_like"/>
    <property type="match status" value="1"/>
</dbReference>
<keyword evidence="4" id="KW-1185">Reference proteome</keyword>
<protein>
    <submittedName>
        <fullName evidence="3">BQ2448_6849 protein</fullName>
    </submittedName>
</protein>
<dbReference type="PROSITE" id="PS51925">
    <property type="entry name" value="SWIB_MDM2"/>
    <property type="match status" value="1"/>
</dbReference>
<accession>A0A238FM24</accession>
<dbReference type="Proteomes" id="UP000198372">
    <property type="component" value="Unassembled WGS sequence"/>
</dbReference>
<dbReference type="EMBL" id="FMSP01000017">
    <property type="protein sequence ID" value="SCV72924.1"/>
    <property type="molecule type" value="Genomic_DNA"/>
</dbReference>
<dbReference type="AlphaFoldDB" id="A0A238FM24"/>
<dbReference type="Pfam" id="PF02201">
    <property type="entry name" value="SWIB"/>
    <property type="match status" value="1"/>
</dbReference>
<dbReference type="InterPro" id="IPR036885">
    <property type="entry name" value="SWIB_MDM2_dom_sf"/>
</dbReference>
<feature type="region of interest" description="Disordered" evidence="1">
    <location>
        <begin position="148"/>
        <end position="171"/>
    </location>
</feature>
<reference evidence="4" key="1">
    <citation type="submission" date="2016-09" db="EMBL/GenBank/DDBJ databases">
        <authorList>
            <person name="Jeantristanb JTB J.-T."/>
            <person name="Ricardo R."/>
        </authorList>
    </citation>
    <scope>NUCLEOTIDE SEQUENCE [LARGE SCALE GENOMIC DNA]</scope>
</reference>
<feature type="compositionally biased region" description="Low complexity" evidence="1">
    <location>
        <begin position="505"/>
        <end position="514"/>
    </location>
</feature>
<dbReference type="PANTHER" id="PTHR13844">
    <property type="entry name" value="SWI/SNF-RELATED MATRIX-ASSOCIATED ACTIN-DEPENDENT REGULATOR OF CHROMATIN SUBFAMILY D"/>
    <property type="match status" value="1"/>
</dbReference>
<sequence length="529" mass="57854">MGVDAFDLVLNVQAPAGGPAAPGQQPPPPPPNFHQLSDGNDGLRQAKPTDRTLPSFDSISLPTFDGPTAEKLNESTQSLHALAESYKSLQEIERKLDWNVSRKRIEVQEGLGGGRVPATKRTLRVRLEIDVKDQPWRATAPQEEQAIDLADGTNASSTKDSEGDVDATADDKPKLDFVKGTGVPRFIVKVSGAVLDEPTKGPSLRRPLTTLVSRVVLDTDRDPTLHDRTGAIEWARPIPTTSTPLPVLPKALSFTIPSSQPTTFKLSLYLDHRPERFALVPELATILDMRTGDRVGVLAALWSYIKMHGLQDPDMKHIRTDDRLRKLFSGQERVPFHHLPEYTNRLLLPHPPTVITQTLSLSSTDPTLQHLAFDMPIHIENASRHELEMILRSLNAPQPLIMQLDESIAASALEAKSSHLKRAFLTAFASDPLTCLDNWLESQAEDMKVILHDGAEPRGSKGAIGGGVGWREEFRRGDKWEGEWVKEGASVWAQRSVEGRIREQVGGPSAPAPVGGAGVQAGGGRGGRR</sequence>
<evidence type="ECO:0000256" key="1">
    <source>
        <dbReference type="SAM" id="MobiDB-lite"/>
    </source>
</evidence>
<evidence type="ECO:0000313" key="4">
    <source>
        <dbReference type="Proteomes" id="UP000198372"/>
    </source>
</evidence>
<dbReference type="SMART" id="SM00151">
    <property type="entry name" value="SWIB"/>
    <property type="match status" value="1"/>
</dbReference>
<dbReference type="InterPro" id="IPR003121">
    <property type="entry name" value="SWIB_MDM2_domain"/>
</dbReference>
<name>A0A238FM24_9BASI</name>
<dbReference type="Gene3D" id="1.10.245.10">
    <property type="entry name" value="SWIB/MDM2 domain"/>
    <property type="match status" value="1"/>
</dbReference>
<feature type="region of interest" description="Disordered" evidence="1">
    <location>
        <begin position="500"/>
        <end position="529"/>
    </location>
</feature>
<feature type="compositionally biased region" description="Low complexity" evidence="1">
    <location>
        <begin position="14"/>
        <end position="23"/>
    </location>
</feature>
<dbReference type="InterPro" id="IPR019835">
    <property type="entry name" value="SWIB_domain"/>
</dbReference>
<feature type="region of interest" description="Disordered" evidence="1">
    <location>
        <begin position="14"/>
        <end position="61"/>
    </location>
</feature>
<dbReference type="SUPFAM" id="SSF47592">
    <property type="entry name" value="SWIB/MDM2 domain"/>
    <property type="match status" value="1"/>
</dbReference>
<feature type="compositionally biased region" description="Gly residues" evidence="1">
    <location>
        <begin position="515"/>
        <end position="529"/>
    </location>
</feature>
<proteinExistence type="predicted"/>
<evidence type="ECO:0000313" key="3">
    <source>
        <dbReference type="EMBL" id="SCV72924.1"/>
    </source>
</evidence>
<gene>
    <name evidence="3" type="ORF">BQ2448_6849</name>
</gene>
<feature type="domain" description="DM2" evidence="2">
    <location>
        <begin position="272"/>
        <end position="349"/>
    </location>
</feature>
<dbReference type="OrthoDB" id="10263741at2759"/>
<dbReference type="STRING" id="269621.A0A238FM24"/>
<organism evidence="3 4">
    <name type="scientific">Microbotryum intermedium</name>
    <dbReference type="NCBI Taxonomy" id="269621"/>
    <lineage>
        <taxon>Eukaryota</taxon>
        <taxon>Fungi</taxon>
        <taxon>Dikarya</taxon>
        <taxon>Basidiomycota</taxon>
        <taxon>Pucciniomycotina</taxon>
        <taxon>Microbotryomycetes</taxon>
        <taxon>Microbotryales</taxon>
        <taxon>Microbotryaceae</taxon>
        <taxon>Microbotryum</taxon>
    </lineage>
</organism>
<evidence type="ECO:0000259" key="2">
    <source>
        <dbReference type="PROSITE" id="PS51925"/>
    </source>
</evidence>